<dbReference type="EMBL" id="MBFR01000312">
    <property type="protein sequence ID" value="PVU89468.1"/>
    <property type="molecule type" value="Genomic_DNA"/>
</dbReference>
<dbReference type="GO" id="GO:0006511">
    <property type="term" value="P:ubiquitin-dependent protein catabolic process"/>
    <property type="evidence" value="ECO:0007669"/>
    <property type="project" value="InterPro"/>
</dbReference>
<keyword evidence="2 6" id="KW-0963">Cytoplasm</keyword>
<dbReference type="PROSITE" id="PS00388">
    <property type="entry name" value="PROTEASOME_ALPHA_1"/>
    <property type="match status" value="1"/>
</dbReference>
<keyword evidence="9" id="KW-1185">Reference proteome</keyword>
<dbReference type="SUPFAM" id="SSF56235">
    <property type="entry name" value="N-terminal nucleophile aminohydrolases (Ntn hydrolases)"/>
    <property type="match status" value="1"/>
</dbReference>
<dbReference type="SMART" id="SM00948">
    <property type="entry name" value="Proteasome_A_N"/>
    <property type="match status" value="1"/>
</dbReference>
<dbReference type="STRING" id="133385.A0A2T9YAU3"/>
<dbReference type="GO" id="GO:0019773">
    <property type="term" value="C:proteasome core complex, alpha-subunit complex"/>
    <property type="evidence" value="ECO:0007669"/>
    <property type="project" value="UniProtKB-UniRule"/>
</dbReference>
<dbReference type="InterPro" id="IPR000426">
    <property type="entry name" value="Proteasome_asu_N"/>
</dbReference>
<evidence type="ECO:0000313" key="8">
    <source>
        <dbReference type="EMBL" id="PVU89468.1"/>
    </source>
</evidence>
<dbReference type="Pfam" id="PF00227">
    <property type="entry name" value="Proteasome"/>
    <property type="match status" value="1"/>
</dbReference>
<evidence type="ECO:0000256" key="3">
    <source>
        <dbReference type="ARBA" id="ARBA00022942"/>
    </source>
</evidence>
<accession>A0A2T9YAU3</accession>
<comment type="function">
    <text evidence="1">The proteasome is a multicatalytic proteinase complex which is characterized by its ability to cleave peptides with Arg, Phe, Tyr, Leu, and Glu adjacent to the leaving group at neutral or slightly basic pH. The proteasome has an ATP-dependent proteolytic activity.</text>
</comment>
<dbReference type="GO" id="GO:0005634">
    <property type="term" value="C:nucleus"/>
    <property type="evidence" value="ECO:0007669"/>
    <property type="project" value="UniProtKB-SubCell"/>
</dbReference>
<feature type="domain" description="Proteasome alpha-type subunits" evidence="7">
    <location>
        <begin position="8"/>
        <end position="30"/>
    </location>
</feature>
<comment type="subcellular location">
    <subcellularLocation>
        <location evidence="6">Cytoplasm</location>
    </subcellularLocation>
    <subcellularLocation>
        <location evidence="6">Nucleus</location>
    </subcellularLocation>
</comment>
<keyword evidence="3 5" id="KW-0647">Proteasome</keyword>
<dbReference type="InterPro" id="IPR023332">
    <property type="entry name" value="Proteasome_alpha-type"/>
</dbReference>
<dbReference type="GO" id="GO:0005737">
    <property type="term" value="C:cytoplasm"/>
    <property type="evidence" value="ECO:0007669"/>
    <property type="project" value="UniProtKB-SubCell"/>
</dbReference>
<dbReference type="PANTHER" id="PTHR11599">
    <property type="entry name" value="PROTEASOME SUBUNIT ALPHA/BETA"/>
    <property type="match status" value="1"/>
</dbReference>
<dbReference type="AlphaFoldDB" id="A0A2T9YAU3"/>
<comment type="caution">
    <text evidence="8">The sequence shown here is derived from an EMBL/GenBank/DDBJ whole genome shotgun (WGS) entry which is preliminary data.</text>
</comment>
<dbReference type="InterPro" id="IPR001353">
    <property type="entry name" value="Proteasome_sua/b"/>
</dbReference>
<dbReference type="FunFam" id="3.60.20.10:FF:000007">
    <property type="entry name" value="Proteasome subunit alpha type"/>
    <property type="match status" value="1"/>
</dbReference>
<comment type="subunit">
    <text evidence="6">The 26S proteasome consists of a 20S proteasome core and two 19S regulatory subunits.</text>
</comment>
<dbReference type="InterPro" id="IPR029055">
    <property type="entry name" value="Ntn_hydrolases_N"/>
</dbReference>
<sequence>MTSIGTGYDLAVSTYSPDGRLFQVEYAEKAVDNSGTAIAIRTKDGVIIAVEKIVSTVLEIPGSSRRIFPIDHHIGFGSSGWVPDIKRLIGIARDEAWEHRKSYQMPIPPKMLADRVALYIQAYTLYSSLRPFGASPMMAGMHGDEPYLYLFETSGAYYGYWGCATGKAKQLAKTEIEKLDLSNLSTRDAVKEAARIIHTVHDDSKDRLFELEMSWVCKESEGKFTRVPQDLYNEAVEYAKHSNNDDMDDDEEL</sequence>
<dbReference type="PROSITE" id="PS51475">
    <property type="entry name" value="PROTEASOME_ALPHA_2"/>
    <property type="match status" value="1"/>
</dbReference>
<dbReference type="Pfam" id="PF10584">
    <property type="entry name" value="Proteasome_A_N"/>
    <property type="match status" value="1"/>
</dbReference>
<comment type="similarity">
    <text evidence="5 6">Belongs to the peptidase T1A family.</text>
</comment>
<keyword evidence="4 6" id="KW-0539">Nucleus</keyword>
<organism evidence="8 9">
    <name type="scientific">Smittium simulii</name>
    <dbReference type="NCBI Taxonomy" id="133385"/>
    <lineage>
        <taxon>Eukaryota</taxon>
        <taxon>Fungi</taxon>
        <taxon>Fungi incertae sedis</taxon>
        <taxon>Zoopagomycota</taxon>
        <taxon>Kickxellomycotina</taxon>
        <taxon>Harpellomycetes</taxon>
        <taxon>Harpellales</taxon>
        <taxon>Legeriomycetaceae</taxon>
        <taxon>Smittium</taxon>
    </lineage>
</organism>
<protein>
    <recommendedName>
        <fullName evidence="6">Proteasome subunit alpha type</fullName>
    </recommendedName>
</protein>
<dbReference type="Proteomes" id="UP000245383">
    <property type="component" value="Unassembled WGS sequence"/>
</dbReference>
<dbReference type="Gene3D" id="3.60.20.10">
    <property type="entry name" value="Glutamine Phosphoribosylpyrophosphate, subunit 1, domain 1"/>
    <property type="match status" value="1"/>
</dbReference>
<evidence type="ECO:0000256" key="2">
    <source>
        <dbReference type="ARBA" id="ARBA00022490"/>
    </source>
</evidence>
<dbReference type="CDD" id="cd03751">
    <property type="entry name" value="proteasome_alpha_type_3"/>
    <property type="match status" value="1"/>
</dbReference>
<evidence type="ECO:0000256" key="4">
    <source>
        <dbReference type="ARBA" id="ARBA00023242"/>
    </source>
</evidence>
<dbReference type="InterPro" id="IPR050115">
    <property type="entry name" value="Proteasome_alpha"/>
</dbReference>
<proteinExistence type="inferred from homology"/>
<evidence type="ECO:0000259" key="7">
    <source>
        <dbReference type="PROSITE" id="PS00388"/>
    </source>
</evidence>
<evidence type="ECO:0000256" key="5">
    <source>
        <dbReference type="PROSITE-ProRule" id="PRU00808"/>
    </source>
</evidence>
<dbReference type="OrthoDB" id="40134at2759"/>
<evidence type="ECO:0000256" key="1">
    <source>
        <dbReference type="ARBA" id="ARBA00002000"/>
    </source>
</evidence>
<name>A0A2T9YAU3_9FUNG</name>
<evidence type="ECO:0000313" key="9">
    <source>
        <dbReference type="Proteomes" id="UP000245383"/>
    </source>
</evidence>
<gene>
    <name evidence="8" type="ORF">BB561_005326</name>
</gene>
<evidence type="ECO:0000256" key="6">
    <source>
        <dbReference type="RuleBase" id="RU000551"/>
    </source>
</evidence>
<reference evidence="8 9" key="1">
    <citation type="journal article" date="2018" name="MBio">
        <title>Comparative Genomics Reveals the Core Gene Toolbox for the Fungus-Insect Symbiosis.</title>
        <authorList>
            <person name="Wang Y."/>
            <person name="Stata M."/>
            <person name="Wang W."/>
            <person name="Stajich J.E."/>
            <person name="White M.M."/>
            <person name="Moncalvo J.M."/>
        </authorList>
    </citation>
    <scope>NUCLEOTIDE SEQUENCE [LARGE SCALE GENOMIC DNA]</scope>
    <source>
        <strain evidence="8 9">SWE-8-4</strain>
    </source>
</reference>